<dbReference type="SUPFAM" id="SSF100895">
    <property type="entry name" value="Kazal-type serine protease inhibitors"/>
    <property type="match status" value="1"/>
</dbReference>
<dbReference type="RefSeq" id="WP_244505742.1">
    <property type="nucleotide sequence ID" value="NZ_FNNH01000011.1"/>
</dbReference>
<proteinExistence type="predicted"/>
<dbReference type="SMART" id="SM00280">
    <property type="entry name" value="KAZAL"/>
    <property type="match status" value="1"/>
</dbReference>
<dbReference type="EMBL" id="FNNH01000011">
    <property type="protein sequence ID" value="SDW43592.1"/>
    <property type="molecule type" value="Genomic_DNA"/>
</dbReference>
<dbReference type="CDD" id="cd00104">
    <property type="entry name" value="KAZAL_FS"/>
    <property type="match status" value="1"/>
</dbReference>
<feature type="domain" description="Kazal-like" evidence="1">
    <location>
        <begin position="176"/>
        <end position="225"/>
    </location>
</feature>
<name>A0A1H2TI87_9PROT</name>
<evidence type="ECO:0000259" key="1">
    <source>
        <dbReference type="PROSITE" id="PS51465"/>
    </source>
</evidence>
<dbReference type="AlphaFoldDB" id="A0A1H2TI87"/>
<dbReference type="InterPro" id="IPR002350">
    <property type="entry name" value="Kazal_dom"/>
</dbReference>
<reference evidence="2 3" key="1">
    <citation type="submission" date="2016-10" db="EMBL/GenBank/DDBJ databases">
        <authorList>
            <person name="de Groot N.N."/>
        </authorList>
    </citation>
    <scope>NUCLEOTIDE SEQUENCE [LARGE SCALE GENOMIC DNA]</scope>
    <source>
        <strain evidence="2 3">Nm110</strain>
    </source>
</reference>
<dbReference type="Proteomes" id="UP000183454">
    <property type="component" value="Unassembled WGS sequence"/>
</dbReference>
<dbReference type="Pfam" id="PF00050">
    <property type="entry name" value="Kazal_1"/>
    <property type="match status" value="1"/>
</dbReference>
<evidence type="ECO:0000313" key="3">
    <source>
        <dbReference type="Proteomes" id="UP000183454"/>
    </source>
</evidence>
<protein>
    <submittedName>
        <fullName evidence="2">Kazal-type serine protease inhibitor domain-containing protein</fullName>
    </submittedName>
</protein>
<dbReference type="PROSITE" id="PS51465">
    <property type="entry name" value="KAZAL_2"/>
    <property type="match status" value="1"/>
</dbReference>
<dbReference type="InterPro" id="IPR036058">
    <property type="entry name" value="Kazal_dom_sf"/>
</dbReference>
<dbReference type="Gene3D" id="3.30.60.30">
    <property type="match status" value="1"/>
</dbReference>
<organism evidence="2 3">
    <name type="scientific">Nitrosomonas communis</name>
    <dbReference type="NCBI Taxonomy" id="44574"/>
    <lineage>
        <taxon>Bacteria</taxon>
        <taxon>Pseudomonadati</taxon>
        <taxon>Pseudomonadota</taxon>
        <taxon>Betaproteobacteria</taxon>
        <taxon>Nitrosomonadales</taxon>
        <taxon>Nitrosomonadaceae</taxon>
        <taxon>Nitrosomonas</taxon>
    </lineage>
</organism>
<sequence length="228" mass="24103">MNTLITWLINSYVLISGRKMKGLAYVLIGGAFLFNTISVHAEHRAVNVSIGGTGGAVDSASEQRVRKVIGHAFKDGAVDTLYVYSPRAGGPIFIEGGMSLCAEAGFSATPEKFSDFIQRLNAIHPPTGTFYNVELTKACEPIDVINQPQSCGGIQGKQCASTQQYCDFGIGHCKIADAEGTCKEKPTICTRQYEPVCGCNGITYGNACEAAAAGASIDHVGECNPSQP</sequence>
<evidence type="ECO:0000313" key="2">
    <source>
        <dbReference type="EMBL" id="SDW43592.1"/>
    </source>
</evidence>
<gene>
    <name evidence="2" type="ORF">SAMN05421882_101127</name>
</gene>
<accession>A0A1H2TI87</accession>